<dbReference type="HOGENOM" id="CLU_014224_0_0_1"/>
<feature type="domain" description="NF-X1-type" evidence="8">
    <location>
        <begin position="402"/>
        <end position="421"/>
    </location>
</feature>
<dbReference type="InterPro" id="IPR000967">
    <property type="entry name" value="Znf_NFX1"/>
</dbReference>
<reference evidence="9 12" key="1">
    <citation type="journal article" date="2011" name="Nature">
        <title>The Medicago genome provides insight into the evolution of rhizobial symbioses.</title>
        <authorList>
            <person name="Young N.D."/>
            <person name="Debelle F."/>
            <person name="Oldroyd G.E."/>
            <person name="Geurts R."/>
            <person name="Cannon S.B."/>
            <person name="Udvardi M.K."/>
            <person name="Benedito V.A."/>
            <person name="Mayer K.F."/>
            <person name="Gouzy J."/>
            <person name="Schoof H."/>
            <person name="Van de Peer Y."/>
            <person name="Proost S."/>
            <person name="Cook D.R."/>
            <person name="Meyers B.C."/>
            <person name="Spannagl M."/>
            <person name="Cheung F."/>
            <person name="De Mita S."/>
            <person name="Krishnakumar V."/>
            <person name="Gundlach H."/>
            <person name="Zhou S."/>
            <person name="Mudge J."/>
            <person name="Bharti A.K."/>
            <person name="Murray J.D."/>
            <person name="Naoumkina M.A."/>
            <person name="Rosen B."/>
            <person name="Silverstein K.A."/>
            <person name="Tang H."/>
            <person name="Rombauts S."/>
            <person name="Zhao P.X."/>
            <person name="Zhou P."/>
            <person name="Barbe V."/>
            <person name="Bardou P."/>
            <person name="Bechner M."/>
            <person name="Bellec A."/>
            <person name="Berger A."/>
            <person name="Berges H."/>
            <person name="Bidwell S."/>
            <person name="Bisseling T."/>
            <person name="Choisne N."/>
            <person name="Couloux A."/>
            <person name="Denny R."/>
            <person name="Deshpande S."/>
            <person name="Dai X."/>
            <person name="Doyle J.J."/>
            <person name="Dudez A.M."/>
            <person name="Farmer A.D."/>
            <person name="Fouteau S."/>
            <person name="Franken C."/>
            <person name="Gibelin C."/>
            <person name="Gish J."/>
            <person name="Goldstein S."/>
            <person name="Gonzalez A.J."/>
            <person name="Green P.J."/>
            <person name="Hallab A."/>
            <person name="Hartog M."/>
            <person name="Hua A."/>
            <person name="Humphray S.J."/>
            <person name="Jeong D.H."/>
            <person name="Jing Y."/>
            <person name="Jocker A."/>
            <person name="Kenton S.M."/>
            <person name="Kim D.J."/>
            <person name="Klee K."/>
            <person name="Lai H."/>
            <person name="Lang C."/>
            <person name="Lin S."/>
            <person name="Macmil S.L."/>
            <person name="Magdelenat G."/>
            <person name="Matthews L."/>
            <person name="McCorrison J."/>
            <person name="Monaghan E.L."/>
            <person name="Mun J.H."/>
            <person name="Najar F.Z."/>
            <person name="Nicholson C."/>
            <person name="Noirot C."/>
            <person name="O'Bleness M."/>
            <person name="Paule C.R."/>
            <person name="Poulain J."/>
            <person name="Prion F."/>
            <person name="Qin B."/>
            <person name="Qu C."/>
            <person name="Retzel E.F."/>
            <person name="Riddle C."/>
            <person name="Sallet E."/>
            <person name="Samain S."/>
            <person name="Samson N."/>
            <person name="Sanders I."/>
            <person name="Saurat O."/>
            <person name="Scarpelli C."/>
            <person name="Schiex T."/>
            <person name="Segurens B."/>
            <person name="Severin A.J."/>
            <person name="Sherrier D.J."/>
            <person name="Shi R."/>
            <person name="Sims S."/>
            <person name="Singer S.R."/>
            <person name="Sinharoy S."/>
            <person name="Sterck L."/>
            <person name="Viollet A."/>
            <person name="Wang B.B."/>
            <person name="Wang K."/>
            <person name="Wang M."/>
            <person name="Wang X."/>
            <person name="Warfsmann J."/>
            <person name="Weissenbach J."/>
            <person name="White D.D."/>
            <person name="White J.D."/>
            <person name="Wiley G.B."/>
            <person name="Wincker P."/>
            <person name="Xing Y."/>
            <person name="Yang L."/>
            <person name="Yao Z."/>
            <person name="Ying F."/>
            <person name="Zhai J."/>
            <person name="Zhou L."/>
            <person name="Zuber A."/>
            <person name="Denarie J."/>
            <person name="Dixon R.A."/>
            <person name="May G.D."/>
            <person name="Schwartz D.C."/>
            <person name="Rogers J."/>
            <person name="Quetier F."/>
            <person name="Town C.D."/>
            <person name="Roe B.A."/>
        </authorList>
    </citation>
    <scope>NUCLEOTIDE SEQUENCE [LARGE SCALE GENOMIC DNA]</scope>
    <source>
        <strain evidence="9">A17</strain>
        <strain evidence="11 12">cv. Jemalong A17</strain>
    </source>
</reference>
<feature type="domain" description="NF-X1-type" evidence="8">
    <location>
        <begin position="639"/>
        <end position="657"/>
    </location>
</feature>
<dbReference type="Proteomes" id="UP000002051">
    <property type="component" value="Chromosome 3"/>
</dbReference>
<feature type="domain" description="NF-X1-type" evidence="8">
    <location>
        <begin position="515"/>
        <end position="560"/>
    </location>
</feature>
<feature type="domain" description="NF-X1-type" evidence="8">
    <location>
        <begin position="295"/>
        <end position="314"/>
    </location>
</feature>
<feature type="transmembrane region" description="Helical" evidence="7">
    <location>
        <begin position="833"/>
        <end position="851"/>
    </location>
</feature>
<evidence type="ECO:0000313" key="12">
    <source>
        <dbReference type="Proteomes" id="UP000002051"/>
    </source>
</evidence>
<feature type="domain" description="NF-X1-type" evidence="8">
    <location>
        <begin position="349"/>
        <end position="369"/>
    </location>
</feature>
<dbReference type="GO" id="GO:0005634">
    <property type="term" value="C:nucleus"/>
    <property type="evidence" value="ECO:0000318"/>
    <property type="project" value="GO_Central"/>
</dbReference>
<dbReference type="KEGG" id="mtr:11406143"/>
<dbReference type="CDD" id="cd16697">
    <property type="entry name" value="RING-CH-C4HC3_NFXL1"/>
    <property type="match status" value="1"/>
</dbReference>
<evidence type="ECO:0000256" key="1">
    <source>
        <dbReference type="ARBA" id="ARBA00007269"/>
    </source>
</evidence>
<dbReference type="EnsemblPlants" id="AES71161">
    <property type="protein sequence ID" value="AES71161"/>
    <property type="gene ID" value="MTR_3g070780"/>
</dbReference>
<feature type="domain" description="NF-X1-type" evidence="8">
    <location>
        <begin position="486"/>
        <end position="507"/>
    </location>
</feature>
<dbReference type="InterPro" id="IPR034078">
    <property type="entry name" value="NFX1_fam"/>
</dbReference>
<keyword evidence="7" id="KW-0472">Membrane</keyword>
<dbReference type="PANTHER" id="PTHR12360:SF1">
    <property type="entry name" value="NF-X1-TYPE ZINC FINGER PROTEIN NFXL1"/>
    <property type="match status" value="1"/>
</dbReference>
<keyword evidence="2" id="KW-0479">Metal-binding</keyword>
<dbReference type="EMBL" id="CM001219">
    <property type="protein sequence ID" value="AES71161.2"/>
    <property type="molecule type" value="Genomic_DNA"/>
</dbReference>
<dbReference type="GO" id="GO:0160062">
    <property type="term" value="P:cutin-based cuticle development"/>
    <property type="evidence" value="ECO:0007669"/>
    <property type="project" value="EnsemblPlants"/>
</dbReference>
<protein>
    <submittedName>
        <fullName evidence="9">NF-X1-type zinc finger protein NFXL2</fullName>
    </submittedName>
    <submittedName>
        <fullName evidence="10">Putative chromatin regulator PHD family</fullName>
    </submittedName>
</protein>
<dbReference type="SMART" id="SM00438">
    <property type="entry name" value="ZnF_NFX"/>
    <property type="match status" value="12"/>
</dbReference>
<feature type="region of interest" description="Disordered" evidence="6">
    <location>
        <begin position="1"/>
        <end position="30"/>
    </location>
</feature>
<reference evidence="10" key="4">
    <citation type="journal article" date="2018" name="Nat. Plants">
        <title>Whole-genome landscape of Medicago truncatula symbiotic genes.</title>
        <authorList>
            <person name="Pecrix Y."/>
            <person name="Gamas P."/>
            <person name="Carrere S."/>
        </authorList>
    </citation>
    <scope>NUCLEOTIDE SEQUENCE</scope>
    <source>
        <tissue evidence="10">Leaves</tissue>
    </source>
</reference>
<keyword evidence="7" id="KW-1133">Transmembrane helix</keyword>
<feature type="domain" description="NF-X1-type" evidence="8">
    <location>
        <begin position="242"/>
        <end position="261"/>
    </location>
</feature>
<gene>
    <name evidence="11" type="primary">11406143</name>
    <name evidence="9" type="ordered locus">MTR_3g070780</name>
    <name evidence="10" type="ORF">MtrunA17_Chr3g0113591</name>
</gene>
<dbReference type="GO" id="GO:0008270">
    <property type="term" value="F:zinc ion binding"/>
    <property type="evidence" value="ECO:0007669"/>
    <property type="project" value="UniProtKB-KW"/>
</dbReference>
<feature type="region of interest" description="Disordered" evidence="6">
    <location>
        <begin position="790"/>
        <end position="815"/>
    </location>
</feature>
<keyword evidence="12" id="KW-1185">Reference proteome</keyword>
<dbReference type="GO" id="GO:2000037">
    <property type="term" value="P:regulation of stomatal complex patterning"/>
    <property type="evidence" value="ECO:0007669"/>
    <property type="project" value="EnsemblPlants"/>
</dbReference>
<dbReference type="Proteomes" id="UP000265566">
    <property type="component" value="Chromosome 3"/>
</dbReference>
<evidence type="ECO:0000256" key="4">
    <source>
        <dbReference type="ARBA" id="ARBA00022771"/>
    </source>
</evidence>
<dbReference type="GO" id="GO:0045893">
    <property type="term" value="P:positive regulation of DNA-templated transcription"/>
    <property type="evidence" value="ECO:0007669"/>
    <property type="project" value="EnsemblPlants"/>
</dbReference>
<dbReference type="STRING" id="3880.G7JBA9"/>
<feature type="domain" description="NF-X1-type" evidence="8">
    <location>
        <begin position="190"/>
        <end position="208"/>
    </location>
</feature>
<dbReference type="PaxDb" id="3880-AES71161"/>
<feature type="domain" description="NF-X1-type" evidence="8">
    <location>
        <begin position="702"/>
        <end position="723"/>
    </location>
</feature>
<evidence type="ECO:0000259" key="8">
    <source>
        <dbReference type="SMART" id="SM00438"/>
    </source>
</evidence>
<evidence type="ECO:0000256" key="2">
    <source>
        <dbReference type="ARBA" id="ARBA00022723"/>
    </source>
</evidence>
<dbReference type="GO" id="GO:0007623">
    <property type="term" value="P:circadian rhythm"/>
    <property type="evidence" value="ECO:0007669"/>
    <property type="project" value="EnsemblPlants"/>
</dbReference>
<evidence type="ECO:0000256" key="7">
    <source>
        <dbReference type="SAM" id="Phobius"/>
    </source>
</evidence>
<dbReference type="PANTHER" id="PTHR12360">
    <property type="entry name" value="NUCLEAR TRANSCRIPTION FACTOR, X-BOX BINDING 1 NFX1"/>
    <property type="match status" value="1"/>
</dbReference>
<proteinExistence type="inferred from homology"/>
<accession>A0A0C3VIG6</accession>
<dbReference type="SUPFAM" id="SSF57850">
    <property type="entry name" value="RING/U-box"/>
    <property type="match status" value="1"/>
</dbReference>
<sequence length="875" mass="97679">MAASHNHRPPPPQPLSDSDSDGGGSSTTSLLRHSDLSESIFKSYFNFSGHSSTNATSADLSKIQSFLTSSSSGALSCLICLERIKPSDPTWSCTSLCFAVFHLFCIQSWSRQASDLAASRAVTRLSVSAEHAAETSLWNCPKCRVEYPKSLIPKIYFCFCGKLENPPSDDPWVLPHSCGEVCGRSLKNDCGHYCLLLCHPGPCPSCPQLVKVSCFCGSHQDVRRCGFKEFSCEARCEKKLDCGVHRCVEICHRGDCPPCRARGVYRCQCGKVKEERECCERVFQCSDPCEKKLSCGKHVCEKGCHSGECGGCPLQGKRTCPCGKRVYEGMPCDAPLQVCGATCEKTLPCGYHRCHERCHRGQCMETCRIVVKKSCRCGSLRKDVPCYQDLTCERKCQTLRDCGKHPCKRRCCDGDCPPCSEICGRRLRCRNHKCQSPCHRGPCAPCPIMVTIACACGETHFEVPCGTEMDQKPPKCRKQCPIQPLCRHASISKPHKCHYGACPPCRLPCAEEYQCGHACKLRCHGAKPPPKPEFTLKPKKKKIIQQSESAPGTPCPPCPELEWRPCVGQHIGAERMMVCSNKSQFSCDNLCGNPLPCSNHYCTKTCHALENRSSMNQLPRSEACEACSLSCQKERKPKCQHHCPRRCHPGDCPPCKVLIKRSCHCGAMVHAFECIYYNSLSAKDQETARSCGGPCHRKMPNCTHLCPETCHPGECRNPEKCSKKVTVRCKCQTLKKEWLCQDVQAAHNRAGCNPSDVPKNQFGVGLIPCNSDCKSKVQVVESELQLRKSKVTEVKEQPDNEKSGPKRRKKRERVVESKEPTILQKMISRAKQLLLFIFFLVILVAATHYGYKGLLWLNDWMNKVDEQRQRSSRIR</sequence>
<dbReference type="GO" id="GO:0009651">
    <property type="term" value="P:response to salt stress"/>
    <property type="evidence" value="ECO:0007669"/>
    <property type="project" value="EnsemblPlants"/>
</dbReference>
<dbReference type="GO" id="GO:0000981">
    <property type="term" value="F:DNA-binding transcription factor activity, RNA polymerase II-specific"/>
    <property type="evidence" value="ECO:0000318"/>
    <property type="project" value="GO_Central"/>
</dbReference>
<feature type="compositionally biased region" description="Basic and acidic residues" evidence="6">
    <location>
        <begin position="790"/>
        <end position="804"/>
    </location>
</feature>
<keyword evidence="4" id="KW-0863">Zinc-finger</keyword>
<feature type="domain" description="NF-X1-type" evidence="8">
    <location>
        <begin position="597"/>
        <end position="629"/>
    </location>
</feature>
<dbReference type="EMBL" id="PSQE01000003">
    <property type="protein sequence ID" value="RHN68409.1"/>
    <property type="molecule type" value="Genomic_DNA"/>
</dbReference>
<name>G7JBA9_MEDTR</name>
<keyword evidence="3" id="KW-0677">Repeat</keyword>
<keyword evidence="5" id="KW-0862">Zinc</keyword>
<dbReference type="AlphaFoldDB" id="G7JBA9"/>
<dbReference type="Gramene" id="rna16757">
    <property type="protein sequence ID" value="RHN68409.1"/>
    <property type="gene ID" value="gene16757"/>
</dbReference>
<keyword evidence="7" id="KW-0812">Transmembrane</keyword>
<evidence type="ECO:0000313" key="11">
    <source>
        <dbReference type="EnsemblPlants" id="AES71161"/>
    </source>
</evidence>
<evidence type="ECO:0000313" key="10">
    <source>
        <dbReference type="EMBL" id="RHN68409.1"/>
    </source>
</evidence>
<evidence type="ECO:0000313" key="9">
    <source>
        <dbReference type="EMBL" id="AES71161.2"/>
    </source>
</evidence>
<reference evidence="11" key="3">
    <citation type="submission" date="2015-04" db="UniProtKB">
        <authorList>
            <consortium name="EnsemblPlants"/>
        </authorList>
    </citation>
    <scope>IDENTIFICATION</scope>
    <source>
        <strain evidence="11">cv. Jemalong A17</strain>
    </source>
</reference>
<dbReference type="GO" id="GO:0000987">
    <property type="term" value="F:cis-regulatory region sequence-specific DNA binding"/>
    <property type="evidence" value="ECO:0007669"/>
    <property type="project" value="EnsemblPlants"/>
</dbReference>
<feature type="domain" description="NF-X1-type" evidence="8">
    <location>
        <begin position="216"/>
        <end position="238"/>
    </location>
</feature>
<dbReference type="Pfam" id="PF01422">
    <property type="entry name" value="zf-NF-X1"/>
    <property type="match status" value="10"/>
</dbReference>
<feature type="domain" description="NF-X1-type" evidence="8">
    <location>
        <begin position="429"/>
        <end position="448"/>
    </location>
</feature>
<dbReference type="eggNOG" id="KOG1952">
    <property type="taxonomic scope" value="Eukaryota"/>
</dbReference>
<dbReference type="OrthoDB" id="536399at2759"/>
<accession>G7JBA9</accession>
<comment type="similarity">
    <text evidence="1">Belongs to the NFX1 family.</text>
</comment>
<organism evidence="9 12">
    <name type="scientific">Medicago truncatula</name>
    <name type="common">Barrel medic</name>
    <name type="synonym">Medicago tribuloides</name>
    <dbReference type="NCBI Taxonomy" id="3880"/>
    <lineage>
        <taxon>Eukaryota</taxon>
        <taxon>Viridiplantae</taxon>
        <taxon>Streptophyta</taxon>
        <taxon>Embryophyta</taxon>
        <taxon>Tracheophyta</taxon>
        <taxon>Spermatophyta</taxon>
        <taxon>Magnoliopsida</taxon>
        <taxon>eudicotyledons</taxon>
        <taxon>Gunneridae</taxon>
        <taxon>Pentapetalae</taxon>
        <taxon>rosids</taxon>
        <taxon>fabids</taxon>
        <taxon>Fabales</taxon>
        <taxon>Fabaceae</taxon>
        <taxon>Papilionoideae</taxon>
        <taxon>50 kb inversion clade</taxon>
        <taxon>NPAAA clade</taxon>
        <taxon>Hologalegina</taxon>
        <taxon>IRL clade</taxon>
        <taxon>Trifolieae</taxon>
        <taxon>Medicago</taxon>
    </lineage>
</organism>
<dbReference type="GO" id="GO:0045892">
    <property type="term" value="P:negative regulation of DNA-templated transcription"/>
    <property type="evidence" value="ECO:0007669"/>
    <property type="project" value="EnsemblPlants"/>
</dbReference>
<dbReference type="GO" id="GO:0006355">
    <property type="term" value="P:regulation of DNA-templated transcription"/>
    <property type="evidence" value="ECO:0000318"/>
    <property type="project" value="GO_Central"/>
</dbReference>
<evidence type="ECO:0000256" key="5">
    <source>
        <dbReference type="ARBA" id="ARBA00022833"/>
    </source>
</evidence>
<evidence type="ECO:0000256" key="3">
    <source>
        <dbReference type="ARBA" id="ARBA00022737"/>
    </source>
</evidence>
<dbReference type="GO" id="GO:0009908">
    <property type="term" value="P:flower development"/>
    <property type="evidence" value="ECO:0007669"/>
    <property type="project" value="EnsemblPlants"/>
</dbReference>
<dbReference type="GO" id="GO:0010310">
    <property type="term" value="P:regulation of hydrogen peroxide metabolic process"/>
    <property type="evidence" value="ECO:0007669"/>
    <property type="project" value="EnsemblPlants"/>
</dbReference>
<reference evidence="9 12" key="2">
    <citation type="journal article" date="2014" name="BMC Genomics">
        <title>An improved genome release (version Mt4.0) for the model legume Medicago truncatula.</title>
        <authorList>
            <person name="Tang H."/>
            <person name="Krishnakumar V."/>
            <person name="Bidwell S."/>
            <person name="Rosen B."/>
            <person name="Chan A."/>
            <person name="Zhou S."/>
            <person name="Gentzbittel L."/>
            <person name="Childs K.L."/>
            <person name="Yandell M."/>
            <person name="Gundlach H."/>
            <person name="Mayer K.F."/>
            <person name="Schwartz D.C."/>
            <person name="Town C.D."/>
        </authorList>
    </citation>
    <scope>GENOME REANNOTATION</scope>
    <source>
        <strain evidence="11 12">cv. Jemalong A17</strain>
    </source>
</reference>
<dbReference type="CDD" id="cd06008">
    <property type="entry name" value="NF-X1-zinc-finger"/>
    <property type="match status" value="7"/>
</dbReference>
<evidence type="ECO:0000256" key="6">
    <source>
        <dbReference type="SAM" id="MobiDB-lite"/>
    </source>
</evidence>
<dbReference type="GO" id="GO:0000977">
    <property type="term" value="F:RNA polymerase II transcription regulatory region sequence-specific DNA binding"/>
    <property type="evidence" value="ECO:0000318"/>
    <property type="project" value="GO_Central"/>
</dbReference>